<keyword evidence="2" id="KW-1185">Reference proteome</keyword>
<sequence length="62" mass="7407">MTYEEAYTSLKSLYKQMMFPPNPHTPKWTLAEIDQLDVHFFSELLDAEGHVQEKDQYLSEVW</sequence>
<dbReference type="RefSeq" id="WP_174494459.1">
    <property type="nucleotide sequence ID" value="NZ_CADDWK010000001.1"/>
</dbReference>
<organism evidence="1 2">
    <name type="scientific">Salirhabdus euzebyi</name>
    <dbReference type="NCBI Taxonomy" id="394506"/>
    <lineage>
        <taxon>Bacteria</taxon>
        <taxon>Bacillati</taxon>
        <taxon>Bacillota</taxon>
        <taxon>Bacilli</taxon>
        <taxon>Bacillales</taxon>
        <taxon>Bacillaceae</taxon>
        <taxon>Salirhabdus</taxon>
    </lineage>
</organism>
<evidence type="ECO:0000313" key="1">
    <source>
        <dbReference type="EMBL" id="MBB6451982.1"/>
    </source>
</evidence>
<reference evidence="1 2" key="1">
    <citation type="submission" date="2020-08" db="EMBL/GenBank/DDBJ databases">
        <title>Genomic Encyclopedia of Type Strains, Phase IV (KMG-IV): sequencing the most valuable type-strain genomes for metagenomic binning, comparative biology and taxonomic classification.</title>
        <authorList>
            <person name="Goeker M."/>
        </authorList>
    </citation>
    <scope>NUCLEOTIDE SEQUENCE [LARGE SCALE GENOMIC DNA]</scope>
    <source>
        <strain evidence="1 2">DSM 19612</strain>
    </source>
</reference>
<dbReference type="AlphaFoldDB" id="A0A841Q1K3"/>
<protein>
    <submittedName>
        <fullName evidence="1">Uncharacterized protein</fullName>
    </submittedName>
</protein>
<comment type="caution">
    <text evidence="1">The sequence shown here is derived from an EMBL/GenBank/DDBJ whole genome shotgun (WGS) entry which is preliminary data.</text>
</comment>
<proteinExistence type="predicted"/>
<gene>
    <name evidence="1" type="ORF">HNQ94_000403</name>
</gene>
<dbReference type="EMBL" id="JACHGH010000001">
    <property type="protein sequence ID" value="MBB6451982.1"/>
    <property type="molecule type" value="Genomic_DNA"/>
</dbReference>
<dbReference type="Proteomes" id="UP000581688">
    <property type="component" value="Unassembled WGS sequence"/>
</dbReference>
<accession>A0A841Q1K3</accession>
<evidence type="ECO:0000313" key="2">
    <source>
        <dbReference type="Proteomes" id="UP000581688"/>
    </source>
</evidence>
<name>A0A841Q1K3_9BACI</name>